<dbReference type="GO" id="GO:0005886">
    <property type="term" value="C:plasma membrane"/>
    <property type="evidence" value="ECO:0007669"/>
    <property type="project" value="UniProtKB-SubCell"/>
</dbReference>
<dbReference type="Gene3D" id="3.55.40.10">
    <property type="entry name" value="minor pseudopilin epsh domain"/>
    <property type="match status" value="1"/>
</dbReference>
<evidence type="ECO:0000256" key="9">
    <source>
        <dbReference type="ARBA" id="ARBA00030775"/>
    </source>
</evidence>
<dbReference type="GO" id="GO:0015628">
    <property type="term" value="P:protein secretion by the type II secretion system"/>
    <property type="evidence" value="ECO:0007669"/>
    <property type="project" value="InterPro"/>
</dbReference>
<evidence type="ECO:0000256" key="3">
    <source>
        <dbReference type="ARBA" id="ARBA00022475"/>
    </source>
</evidence>
<dbReference type="PROSITE" id="PS00409">
    <property type="entry name" value="PROKAR_NTER_METHYL"/>
    <property type="match status" value="1"/>
</dbReference>
<keyword evidence="7 10" id="KW-1133">Transmembrane helix</keyword>
<sequence length="211" mass="24251">MFFDLNKLKSRRSQQAGFTLLEIIIVLALIGLILASVRYTVFTGNVEKDIEKEVKRLQVVFNMASDYALINQLELGLRIDGDEQSYQFVKLDDDEMWVALDNQKHFDKVFFTQGVTLGITLDGFMWEEDDSLFNNRIFDDELSVSNDGVVIGNEEDRTPPPPQVFILSSGEISPFELQIRYESQEINQEPFEFVLEGRDTVPLKMIKPDDV</sequence>
<dbReference type="Proteomes" id="UP000053586">
    <property type="component" value="Unassembled WGS sequence"/>
</dbReference>
<evidence type="ECO:0000256" key="5">
    <source>
        <dbReference type="ARBA" id="ARBA00022519"/>
    </source>
</evidence>
<dbReference type="PRINTS" id="PR00885">
    <property type="entry name" value="BCTERIALGSPH"/>
</dbReference>
<dbReference type="Pfam" id="PF07963">
    <property type="entry name" value="N_methyl"/>
    <property type="match status" value="1"/>
</dbReference>
<dbReference type="EMBL" id="BAET01000012">
    <property type="protein sequence ID" value="GAB55402.1"/>
    <property type="molecule type" value="Genomic_DNA"/>
</dbReference>
<evidence type="ECO:0000256" key="7">
    <source>
        <dbReference type="ARBA" id="ARBA00022989"/>
    </source>
</evidence>
<dbReference type="InterPro" id="IPR045584">
    <property type="entry name" value="Pilin-like"/>
</dbReference>
<accession>H5TAS5</accession>
<dbReference type="InterPro" id="IPR002416">
    <property type="entry name" value="T2SS_protein-GspH"/>
</dbReference>
<keyword evidence="5" id="KW-0997">Cell inner membrane</keyword>
<evidence type="ECO:0000256" key="8">
    <source>
        <dbReference type="ARBA" id="ARBA00023136"/>
    </source>
</evidence>
<reference evidence="11 12" key="1">
    <citation type="journal article" date="2012" name="J. Bacteriol.">
        <title>Genome sequence of proteorhodopsin-containing sea ice bacterium Glaciecola punicea ACAM 611T.</title>
        <authorList>
            <person name="Qin Q.-L."/>
            <person name="Xie B.-B."/>
            <person name="Shu Y.-L."/>
            <person name="Rong J.-C."/>
            <person name="Zhao D.-L."/>
            <person name="Zhang X.-Y."/>
            <person name="Chen X.-L."/>
            <person name="Zhou B.-C."/>
            <person name="Zhanga Y.-Z."/>
        </authorList>
    </citation>
    <scope>NUCLEOTIDE SEQUENCE [LARGE SCALE GENOMIC DNA]</scope>
    <source>
        <strain evidence="11 12">ACAM 611</strain>
    </source>
</reference>
<comment type="caution">
    <text evidence="11">The sequence shown here is derived from an EMBL/GenBank/DDBJ whole genome shotgun (WGS) entry which is preliminary data.</text>
</comment>
<evidence type="ECO:0000256" key="6">
    <source>
        <dbReference type="ARBA" id="ARBA00022692"/>
    </source>
</evidence>
<dbReference type="STRING" id="56804.BAE46_06340"/>
<dbReference type="GO" id="GO:0015627">
    <property type="term" value="C:type II protein secretion system complex"/>
    <property type="evidence" value="ECO:0007669"/>
    <property type="project" value="InterPro"/>
</dbReference>
<protein>
    <recommendedName>
        <fullName evidence="2">Type II secretion system protein H</fullName>
    </recommendedName>
    <alternativeName>
        <fullName evidence="9">General secretion pathway protein H</fullName>
    </alternativeName>
</protein>
<comment type="subcellular location">
    <subcellularLocation>
        <location evidence="1">Cell inner membrane</location>
        <topology evidence="1">Single-pass membrane protein</topology>
    </subcellularLocation>
</comment>
<evidence type="ECO:0000256" key="10">
    <source>
        <dbReference type="SAM" id="Phobius"/>
    </source>
</evidence>
<keyword evidence="3" id="KW-1003">Cell membrane</keyword>
<dbReference type="RefSeq" id="WP_006004458.1">
    <property type="nucleotide sequence ID" value="NZ_BAET01000012.1"/>
</dbReference>
<dbReference type="AlphaFoldDB" id="H5TAS5"/>
<dbReference type="OrthoDB" id="5730913at2"/>
<reference evidence="11 12" key="2">
    <citation type="journal article" date="2017" name="Antonie Van Leeuwenhoek">
        <title>Rhizobium rhizosphaerae sp. nov., a novel species isolated from rice rhizosphere.</title>
        <authorList>
            <person name="Zhao J.J."/>
            <person name="Zhang J."/>
            <person name="Zhang R.J."/>
            <person name="Zhang C.W."/>
            <person name="Yin H.Q."/>
            <person name="Zhang X.X."/>
        </authorList>
    </citation>
    <scope>NUCLEOTIDE SEQUENCE [LARGE SCALE GENOMIC DNA]</scope>
    <source>
        <strain evidence="11 12">ACAM 611</strain>
    </source>
</reference>
<keyword evidence="12" id="KW-1185">Reference proteome</keyword>
<proteinExistence type="predicted"/>
<dbReference type="InterPro" id="IPR049875">
    <property type="entry name" value="TypeII_GspH"/>
</dbReference>
<keyword evidence="4" id="KW-0488">Methylation</keyword>
<evidence type="ECO:0000256" key="2">
    <source>
        <dbReference type="ARBA" id="ARBA00021549"/>
    </source>
</evidence>
<organism evidence="11 12">
    <name type="scientific">Glaciecola punicea ACAM 611</name>
    <dbReference type="NCBI Taxonomy" id="1121923"/>
    <lineage>
        <taxon>Bacteria</taxon>
        <taxon>Pseudomonadati</taxon>
        <taxon>Pseudomonadota</taxon>
        <taxon>Gammaproteobacteria</taxon>
        <taxon>Alteromonadales</taxon>
        <taxon>Alteromonadaceae</taxon>
        <taxon>Glaciecola</taxon>
    </lineage>
</organism>
<dbReference type="NCBIfam" id="TIGR01708">
    <property type="entry name" value="typeII_sec_gspH"/>
    <property type="match status" value="1"/>
</dbReference>
<evidence type="ECO:0000256" key="1">
    <source>
        <dbReference type="ARBA" id="ARBA00004377"/>
    </source>
</evidence>
<dbReference type="eggNOG" id="COG2165">
    <property type="taxonomic scope" value="Bacteria"/>
</dbReference>
<keyword evidence="8 10" id="KW-0472">Membrane</keyword>
<gene>
    <name evidence="11" type="primary">gspH</name>
    <name evidence="11" type="ORF">GPUN_1278</name>
</gene>
<name>H5TAS5_9ALTE</name>
<feature type="transmembrane region" description="Helical" evidence="10">
    <location>
        <begin position="20"/>
        <end position="41"/>
    </location>
</feature>
<dbReference type="SUPFAM" id="SSF54523">
    <property type="entry name" value="Pili subunits"/>
    <property type="match status" value="1"/>
</dbReference>
<evidence type="ECO:0000256" key="4">
    <source>
        <dbReference type="ARBA" id="ARBA00022481"/>
    </source>
</evidence>
<dbReference type="NCBIfam" id="TIGR02532">
    <property type="entry name" value="IV_pilin_GFxxxE"/>
    <property type="match status" value="1"/>
</dbReference>
<dbReference type="InterPro" id="IPR012902">
    <property type="entry name" value="N_methyl_site"/>
</dbReference>
<evidence type="ECO:0000313" key="11">
    <source>
        <dbReference type="EMBL" id="GAB55402.1"/>
    </source>
</evidence>
<keyword evidence="6 10" id="KW-0812">Transmembrane</keyword>
<evidence type="ECO:0000313" key="12">
    <source>
        <dbReference type="Proteomes" id="UP000053586"/>
    </source>
</evidence>